<evidence type="ECO:0000256" key="1">
    <source>
        <dbReference type="SAM" id="MobiDB-lite"/>
    </source>
</evidence>
<reference evidence="2" key="1">
    <citation type="journal article" date="2020" name="mSystems">
        <title>Genome- and Community-Level Interaction Insights into Carbon Utilization and Element Cycling Functions of Hydrothermarchaeota in Hydrothermal Sediment.</title>
        <authorList>
            <person name="Zhou Z."/>
            <person name="Liu Y."/>
            <person name="Xu W."/>
            <person name="Pan J."/>
            <person name="Luo Z.H."/>
            <person name="Li M."/>
        </authorList>
    </citation>
    <scope>NUCLEOTIDE SEQUENCE [LARGE SCALE GENOMIC DNA]</scope>
    <source>
        <strain evidence="2">HyVt-485</strain>
    </source>
</reference>
<comment type="caution">
    <text evidence="2">The sequence shown here is derived from an EMBL/GenBank/DDBJ whole genome shotgun (WGS) entry which is preliminary data.</text>
</comment>
<feature type="region of interest" description="Disordered" evidence="1">
    <location>
        <begin position="60"/>
        <end position="90"/>
    </location>
</feature>
<dbReference type="EMBL" id="DRMJ01000391">
    <property type="protein sequence ID" value="HHL43455.1"/>
    <property type="molecule type" value="Genomic_DNA"/>
</dbReference>
<proteinExistence type="predicted"/>
<name>A0A7C5M3V1_9PROT</name>
<organism evidence="2">
    <name type="scientific">Hellea balneolensis</name>
    <dbReference type="NCBI Taxonomy" id="287478"/>
    <lineage>
        <taxon>Bacteria</taxon>
        <taxon>Pseudomonadati</taxon>
        <taxon>Pseudomonadota</taxon>
        <taxon>Alphaproteobacteria</taxon>
        <taxon>Maricaulales</taxon>
        <taxon>Robiginitomaculaceae</taxon>
        <taxon>Hellea</taxon>
    </lineage>
</organism>
<evidence type="ECO:0000313" key="2">
    <source>
        <dbReference type="EMBL" id="HHL43455.1"/>
    </source>
</evidence>
<dbReference type="AlphaFoldDB" id="A0A7C5M3V1"/>
<sequence>MKMTQQDFEHLVNTYGANPQRWPQSKRTAALLYMETQKAATDRVLRQARALDAWLDTGTHPSTDNSLLMARIRKQAADTPQDPPQSGPVVSLATYRSRPPMWRTLAATVLVTTGIGFGVGQAAARSQTETVEALLSASLGDMYSDSDFNPGGTSEALQ</sequence>
<protein>
    <submittedName>
        <fullName evidence="2">Uncharacterized protein</fullName>
    </submittedName>
</protein>
<dbReference type="Proteomes" id="UP000885830">
    <property type="component" value="Unassembled WGS sequence"/>
</dbReference>
<accession>A0A7C5M3V1</accession>
<gene>
    <name evidence="2" type="ORF">ENJ42_07555</name>
</gene>